<dbReference type="AlphaFoldDB" id="A0A318PKP5"/>
<dbReference type="SUPFAM" id="SSF100950">
    <property type="entry name" value="NagB/RpiA/CoA transferase-like"/>
    <property type="match status" value="1"/>
</dbReference>
<evidence type="ECO:0000256" key="3">
    <source>
        <dbReference type="SAM" id="MobiDB-lite"/>
    </source>
</evidence>
<dbReference type="PROSITE" id="PS51000">
    <property type="entry name" value="HTH_DEOR_2"/>
    <property type="match status" value="1"/>
</dbReference>
<feature type="region of interest" description="Disordered" evidence="3">
    <location>
        <begin position="1"/>
        <end position="23"/>
    </location>
</feature>
<dbReference type="OrthoDB" id="5685843at2"/>
<dbReference type="STRING" id="1220579.GCA_001571345_01414"/>
<comment type="caution">
    <text evidence="5">The sequence shown here is derived from an EMBL/GenBank/DDBJ whole genome shotgun (WGS) entry which is preliminary data.</text>
</comment>
<dbReference type="SMART" id="SM01134">
    <property type="entry name" value="DeoRC"/>
    <property type="match status" value="1"/>
</dbReference>
<gene>
    <name evidence="5" type="ORF">CFR75_10290</name>
</gene>
<evidence type="ECO:0000256" key="2">
    <source>
        <dbReference type="ARBA" id="ARBA00023163"/>
    </source>
</evidence>
<keyword evidence="2" id="KW-0804">Transcription</keyword>
<dbReference type="InterPro" id="IPR014036">
    <property type="entry name" value="DeoR-like_C"/>
</dbReference>
<dbReference type="InterPro" id="IPR050313">
    <property type="entry name" value="Carb_Metab_HTH_regulators"/>
</dbReference>
<dbReference type="RefSeq" id="WP_061273501.1">
    <property type="nucleotide sequence ID" value="NZ_CBCRXN010000006.1"/>
</dbReference>
<dbReference type="InterPro" id="IPR036388">
    <property type="entry name" value="WH-like_DNA-bd_sf"/>
</dbReference>
<dbReference type="EMBL" id="NKUC01000020">
    <property type="protein sequence ID" value="PYD56575.1"/>
    <property type="molecule type" value="Genomic_DNA"/>
</dbReference>
<dbReference type="SUPFAM" id="SSF46785">
    <property type="entry name" value="Winged helix' DNA-binding domain"/>
    <property type="match status" value="1"/>
</dbReference>
<reference evidence="5 6" key="1">
    <citation type="submission" date="2017-07" db="EMBL/GenBank/DDBJ databases">
        <title>A draft genome sequence of Komagataeibacter xylinus LMG 1515.</title>
        <authorList>
            <person name="Skraban J."/>
            <person name="Cleenwerck I."/>
            <person name="Vandamme P."/>
            <person name="Trcek J."/>
        </authorList>
    </citation>
    <scope>NUCLEOTIDE SEQUENCE [LARGE SCALE GENOMIC DNA]</scope>
    <source>
        <strain evidence="5 6">LMG 1515</strain>
    </source>
</reference>
<feature type="domain" description="HTH deoR-type" evidence="4">
    <location>
        <begin position="22"/>
        <end position="77"/>
    </location>
</feature>
<sequence length="275" mass="30057">MTDNTGLSHFPPSTRSARRGDSTARKQRILDLLLETGNATIDALAAHFAVSRMTIHRDANALAQQGLVEKLHGGLALRNRTATQKTVSYRTTRAREGKRAIITRAISLIRPEQILVLDDSTTVAEMLPLLPALAPLTIITNAMGVIQALAPYPDLRLICLGGDYNRPRNAFFGLICEQAAQGLHANTMFLSTSVVHDGTAFQNNPDIIKIKRILMEICDQTVLLVDSSKFRKGGLYRLAGLDAFDHVLTDAQIPPALHDRLKTEGISLEVCQTDG</sequence>
<dbReference type="Pfam" id="PF00455">
    <property type="entry name" value="DeoRC"/>
    <property type="match status" value="1"/>
</dbReference>
<feature type="compositionally biased region" description="Polar residues" evidence="3">
    <location>
        <begin position="1"/>
        <end position="15"/>
    </location>
</feature>
<dbReference type="InterPro" id="IPR001034">
    <property type="entry name" value="DeoR_HTH"/>
</dbReference>
<dbReference type="Pfam" id="PF08220">
    <property type="entry name" value="HTH_DeoR"/>
    <property type="match status" value="1"/>
</dbReference>
<dbReference type="Proteomes" id="UP000248257">
    <property type="component" value="Unassembled WGS sequence"/>
</dbReference>
<dbReference type="GO" id="GO:0003700">
    <property type="term" value="F:DNA-binding transcription factor activity"/>
    <property type="evidence" value="ECO:0007669"/>
    <property type="project" value="InterPro"/>
</dbReference>
<name>A0A318PKP5_KOMXY</name>
<keyword evidence="6" id="KW-1185">Reference proteome</keyword>
<dbReference type="InterPro" id="IPR036390">
    <property type="entry name" value="WH_DNA-bd_sf"/>
</dbReference>
<evidence type="ECO:0000313" key="5">
    <source>
        <dbReference type="EMBL" id="PYD56575.1"/>
    </source>
</evidence>
<dbReference type="PANTHER" id="PTHR30363">
    <property type="entry name" value="HTH-TYPE TRANSCRIPTIONAL REGULATOR SRLR-RELATED"/>
    <property type="match status" value="1"/>
</dbReference>
<evidence type="ECO:0000256" key="1">
    <source>
        <dbReference type="ARBA" id="ARBA00023015"/>
    </source>
</evidence>
<evidence type="ECO:0000313" key="6">
    <source>
        <dbReference type="Proteomes" id="UP000248257"/>
    </source>
</evidence>
<dbReference type="Gene3D" id="1.10.10.10">
    <property type="entry name" value="Winged helix-like DNA-binding domain superfamily/Winged helix DNA-binding domain"/>
    <property type="match status" value="1"/>
</dbReference>
<protein>
    <submittedName>
        <fullName evidence="5">DeoR/GlpR transcriptional regulator</fullName>
    </submittedName>
</protein>
<accession>A0A318PKP5</accession>
<evidence type="ECO:0000259" key="4">
    <source>
        <dbReference type="PROSITE" id="PS51000"/>
    </source>
</evidence>
<keyword evidence="1" id="KW-0805">Transcription regulation</keyword>
<dbReference type="InterPro" id="IPR037171">
    <property type="entry name" value="NagB/RpiA_transferase-like"/>
</dbReference>
<dbReference type="PRINTS" id="PR00037">
    <property type="entry name" value="HTHLACR"/>
</dbReference>
<dbReference type="PANTHER" id="PTHR30363:SF8">
    <property type="entry name" value="DEOXYRIBOSE OPERON REPRESSOR"/>
    <property type="match status" value="1"/>
</dbReference>
<proteinExistence type="predicted"/>
<dbReference type="SMART" id="SM00420">
    <property type="entry name" value="HTH_DEOR"/>
    <property type="match status" value="1"/>
</dbReference>
<organism evidence="5 6">
    <name type="scientific">Komagataeibacter xylinus</name>
    <name type="common">Gluconacetobacter xylinus</name>
    <dbReference type="NCBI Taxonomy" id="28448"/>
    <lineage>
        <taxon>Bacteria</taxon>
        <taxon>Pseudomonadati</taxon>
        <taxon>Pseudomonadota</taxon>
        <taxon>Alphaproteobacteria</taxon>
        <taxon>Acetobacterales</taxon>
        <taxon>Acetobacteraceae</taxon>
        <taxon>Komagataeibacter</taxon>
    </lineage>
</organism>